<dbReference type="OrthoDB" id="8545473at2759"/>
<comment type="caution">
    <text evidence="1">Lacks conserved residue(s) required for the propagation of feature annotation.</text>
</comment>
<evidence type="ECO:0000313" key="5">
    <source>
        <dbReference type="Proteomes" id="UP000324222"/>
    </source>
</evidence>
<dbReference type="EMBL" id="VSRR010002021">
    <property type="protein sequence ID" value="MPC29136.1"/>
    <property type="molecule type" value="Genomic_DNA"/>
</dbReference>
<dbReference type="PROSITE" id="PS50025">
    <property type="entry name" value="LAM_G_DOMAIN"/>
    <property type="match status" value="1"/>
</dbReference>
<comment type="caution">
    <text evidence="4">The sequence shown here is derived from an EMBL/GenBank/DDBJ whole genome shotgun (WGS) entry which is preliminary data.</text>
</comment>
<protein>
    <recommendedName>
        <fullName evidence="3">Laminin G domain-containing protein</fullName>
    </recommendedName>
</protein>
<dbReference type="InterPro" id="IPR013320">
    <property type="entry name" value="ConA-like_dom_sf"/>
</dbReference>
<evidence type="ECO:0000256" key="2">
    <source>
        <dbReference type="SAM" id="SignalP"/>
    </source>
</evidence>
<feature type="domain" description="Laminin G" evidence="3">
    <location>
        <begin position="1"/>
        <end position="100"/>
    </location>
</feature>
<name>A0A5B7E7F5_PORTR</name>
<evidence type="ECO:0000259" key="3">
    <source>
        <dbReference type="PROSITE" id="PS50025"/>
    </source>
</evidence>
<keyword evidence="2" id="KW-0732">Signal</keyword>
<dbReference type="Proteomes" id="UP000324222">
    <property type="component" value="Unassembled WGS sequence"/>
</dbReference>
<accession>A0A5B7E7F5</accession>
<evidence type="ECO:0000313" key="4">
    <source>
        <dbReference type="EMBL" id="MPC29136.1"/>
    </source>
</evidence>
<dbReference type="Gene3D" id="2.60.120.200">
    <property type="match status" value="1"/>
</dbReference>
<feature type="signal peptide" evidence="2">
    <location>
        <begin position="1"/>
        <end position="16"/>
    </location>
</feature>
<sequence>MNNFLTTTVWLQVVLSVDMGVGHSFSARVGLRNRFSFCDNMWHTVKASYIKDSLALRVDNHQEAYGFNGSGDHEGAITGAELFIGGLPGKDRLVLLEGGG</sequence>
<dbReference type="InterPro" id="IPR001791">
    <property type="entry name" value="Laminin_G"/>
</dbReference>
<dbReference type="AlphaFoldDB" id="A0A5B7E7F5"/>
<dbReference type="Pfam" id="PF02210">
    <property type="entry name" value="Laminin_G_2"/>
    <property type="match status" value="1"/>
</dbReference>
<organism evidence="4 5">
    <name type="scientific">Portunus trituberculatus</name>
    <name type="common">Swimming crab</name>
    <name type="synonym">Neptunus trituberculatus</name>
    <dbReference type="NCBI Taxonomy" id="210409"/>
    <lineage>
        <taxon>Eukaryota</taxon>
        <taxon>Metazoa</taxon>
        <taxon>Ecdysozoa</taxon>
        <taxon>Arthropoda</taxon>
        <taxon>Crustacea</taxon>
        <taxon>Multicrustacea</taxon>
        <taxon>Malacostraca</taxon>
        <taxon>Eumalacostraca</taxon>
        <taxon>Eucarida</taxon>
        <taxon>Decapoda</taxon>
        <taxon>Pleocyemata</taxon>
        <taxon>Brachyura</taxon>
        <taxon>Eubrachyura</taxon>
        <taxon>Portunoidea</taxon>
        <taxon>Portunidae</taxon>
        <taxon>Portuninae</taxon>
        <taxon>Portunus</taxon>
    </lineage>
</organism>
<gene>
    <name evidence="4" type="ORF">E2C01_022356</name>
</gene>
<keyword evidence="5" id="KW-1185">Reference proteome</keyword>
<feature type="chain" id="PRO_5022784980" description="Laminin G domain-containing protein" evidence="2">
    <location>
        <begin position="17"/>
        <end position="100"/>
    </location>
</feature>
<proteinExistence type="predicted"/>
<dbReference type="SUPFAM" id="SSF49899">
    <property type="entry name" value="Concanavalin A-like lectins/glucanases"/>
    <property type="match status" value="1"/>
</dbReference>
<evidence type="ECO:0000256" key="1">
    <source>
        <dbReference type="PROSITE-ProRule" id="PRU00122"/>
    </source>
</evidence>
<reference evidence="4 5" key="1">
    <citation type="submission" date="2019-05" db="EMBL/GenBank/DDBJ databases">
        <title>Another draft genome of Portunus trituberculatus and its Hox gene families provides insights of decapod evolution.</title>
        <authorList>
            <person name="Jeong J.-H."/>
            <person name="Song I."/>
            <person name="Kim S."/>
            <person name="Choi T."/>
            <person name="Kim D."/>
            <person name="Ryu S."/>
            <person name="Kim W."/>
        </authorList>
    </citation>
    <scope>NUCLEOTIDE SEQUENCE [LARGE SCALE GENOMIC DNA]</scope>
    <source>
        <tissue evidence="4">Muscle</tissue>
    </source>
</reference>